<dbReference type="AlphaFoldDB" id="A0A9D1DK45"/>
<keyword evidence="1" id="KW-0472">Membrane</keyword>
<dbReference type="EMBL" id="DVHH01000037">
    <property type="protein sequence ID" value="HIR54259.1"/>
    <property type="molecule type" value="Genomic_DNA"/>
</dbReference>
<feature type="transmembrane region" description="Helical" evidence="1">
    <location>
        <begin position="150"/>
        <end position="168"/>
    </location>
</feature>
<gene>
    <name evidence="2" type="ORF">IAD36_01485</name>
</gene>
<organism evidence="2 3">
    <name type="scientific">Candidatus Scatomorpha intestinigallinarum</name>
    <dbReference type="NCBI Taxonomy" id="2840923"/>
    <lineage>
        <taxon>Bacteria</taxon>
        <taxon>Bacillati</taxon>
        <taxon>Bacillota</taxon>
        <taxon>Clostridia</taxon>
        <taxon>Eubacteriales</taxon>
        <taxon>Candidatus Scatomorpha</taxon>
    </lineage>
</organism>
<keyword evidence="1" id="KW-1133">Transmembrane helix</keyword>
<reference evidence="2" key="2">
    <citation type="journal article" date="2021" name="PeerJ">
        <title>Extensive microbial diversity within the chicken gut microbiome revealed by metagenomics and culture.</title>
        <authorList>
            <person name="Gilroy R."/>
            <person name="Ravi A."/>
            <person name="Getino M."/>
            <person name="Pursley I."/>
            <person name="Horton D.L."/>
            <person name="Alikhan N.F."/>
            <person name="Baker D."/>
            <person name="Gharbi K."/>
            <person name="Hall N."/>
            <person name="Watson M."/>
            <person name="Adriaenssens E.M."/>
            <person name="Foster-Nyarko E."/>
            <person name="Jarju S."/>
            <person name="Secka A."/>
            <person name="Antonio M."/>
            <person name="Oren A."/>
            <person name="Chaudhuri R.R."/>
            <person name="La Ragione R."/>
            <person name="Hildebrand F."/>
            <person name="Pallen M.J."/>
        </authorList>
    </citation>
    <scope>NUCLEOTIDE SEQUENCE</scope>
    <source>
        <strain evidence="2">ChiGjej3B3-7149</strain>
    </source>
</reference>
<dbReference type="Proteomes" id="UP000824238">
    <property type="component" value="Unassembled WGS sequence"/>
</dbReference>
<evidence type="ECO:0000313" key="2">
    <source>
        <dbReference type="EMBL" id="HIR54259.1"/>
    </source>
</evidence>
<sequence>MVTRKYIRDYKLSESVTARGGIRTEAVYVGKYYAFEDAALAERAARLLLPGCCLAWLLFVGALVPRSGASKLMWVILPYAFSALPLGYMTDSALLLYRRRGKRLIRSESEKLSKRLPVCAFWALALAGVSALALGVTALVSPGSVNGYDVIFGLCAALIAAVGGYGFAVRERLRTAECGEED</sequence>
<evidence type="ECO:0000256" key="1">
    <source>
        <dbReference type="SAM" id="Phobius"/>
    </source>
</evidence>
<evidence type="ECO:0000313" key="3">
    <source>
        <dbReference type="Proteomes" id="UP000824238"/>
    </source>
</evidence>
<feature type="transmembrane region" description="Helical" evidence="1">
    <location>
        <begin position="118"/>
        <end position="138"/>
    </location>
</feature>
<proteinExistence type="predicted"/>
<accession>A0A9D1DK45</accession>
<comment type="caution">
    <text evidence="2">The sequence shown here is derived from an EMBL/GenBank/DDBJ whole genome shotgun (WGS) entry which is preliminary data.</text>
</comment>
<reference evidence="2" key="1">
    <citation type="submission" date="2020-10" db="EMBL/GenBank/DDBJ databases">
        <authorList>
            <person name="Gilroy R."/>
        </authorList>
    </citation>
    <scope>NUCLEOTIDE SEQUENCE</scope>
    <source>
        <strain evidence="2">ChiGjej3B3-7149</strain>
    </source>
</reference>
<feature type="transmembrane region" description="Helical" evidence="1">
    <location>
        <begin position="76"/>
        <end position="97"/>
    </location>
</feature>
<protein>
    <submittedName>
        <fullName evidence="2">Uncharacterized protein</fullName>
    </submittedName>
</protein>
<keyword evidence="1" id="KW-0812">Transmembrane</keyword>
<feature type="transmembrane region" description="Helical" evidence="1">
    <location>
        <begin position="47"/>
        <end position="64"/>
    </location>
</feature>
<name>A0A9D1DK45_9FIRM</name>